<dbReference type="PROSITE" id="PS50234">
    <property type="entry name" value="VWFA"/>
    <property type="match status" value="1"/>
</dbReference>
<evidence type="ECO:0000313" key="2">
    <source>
        <dbReference type="EMBL" id="MFC4803723.1"/>
    </source>
</evidence>
<dbReference type="PANTHER" id="PTHR35023">
    <property type="entry name" value="CHELATASE-RELATED"/>
    <property type="match status" value="1"/>
</dbReference>
<evidence type="ECO:0000259" key="1">
    <source>
        <dbReference type="PROSITE" id="PS50234"/>
    </source>
</evidence>
<name>A0ABV9QIN7_9FIRM</name>
<accession>A0ABV9QIN7</accession>
<dbReference type="InterPro" id="IPR036465">
    <property type="entry name" value="vWFA_dom_sf"/>
</dbReference>
<dbReference type="InterPro" id="IPR052989">
    <property type="entry name" value="Mg-chelatase_DI-like"/>
</dbReference>
<comment type="caution">
    <text evidence="2">The sequence shown here is derived from an EMBL/GenBank/DDBJ whole genome shotgun (WGS) entry which is preliminary data.</text>
</comment>
<keyword evidence="3" id="KW-1185">Reference proteome</keyword>
<organism evidence="2 3">
    <name type="scientific">Filifactor villosus</name>
    <dbReference type="NCBI Taxonomy" id="29374"/>
    <lineage>
        <taxon>Bacteria</taxon>
        <taxon>Bacillati</taxon>
        <taxon>Bacillota</taxon>
        <taxon>Clostridia</taxon>
        <taxon>Peptostreptococcales</taxon>
        <taxon>Filifactoraceae</taxon>
        <taxon>Filifactor</taxon>
    </lineage>
</organism>
<protein>
    <submittedName>
        <fullName evidence="2">VWA domain-containing protein</fullName>
    </submittedName>
</protein>
<evidence type="ECO:0000313" key="3">
    <source>
        <dbReference type="Proteomes" id="UP001595916"/>
    </source>
</evidence>
<feature type="domain" description="VWFA" evidence="1">
    <location>
        <begin position="1"/>
        <end position="149"/>
    </location>
</feature>
<dbReference type="SUPFAM" id="SSF53300">
    <property type="entry name" value="vWA-like"/>
    <property type="match status" value="1"/>
</dbReference>
<proteinExistence type="predicted"/>
<dbReference type="Pfam" id="PF13519">
    <property type="entry name" value="VWA_2"/>
    <property type="match status" value="1"/>
</dbReference>
<dbReference type="InterPro" id="IPR002035">
    <property type="entry name" value="VWF_A"/>
</dbReference>
<dbReference type="Proteomes" id="UP001595916">
    <property type="component" value="Unassembled WGS sequence"/>
</dbReference>
<dbReference type="RefSeq" id="WP_379787214.1">
    <property type="nucleotide sequence ID" value="NZ_JBHSHL010000003.1"/>
</dbReference>
<dbReference type="EMBL" id="JBHSHL010000003">
    <property type="protein sequence ID" value="MFC4803723.1"/>
    <property type="molecule type" value="Genomic_DNA"/>
</dbReference>
<dbReference type="PANTHER" id="PTHR35023:SF1">
    <property type="entry name" value="MG-PROTOPORPHYRIN IX CHELATASE"/>
    <property type="match status" value="1"/>
</dbReference>
<sequence>MSFAKGAVLALLSQAYISRDKVGVLLFYDQTCELILPFTKSANYASKRLQDIPAFGKTPLGPGLRKAMEVFRLEEKKDADLRPLLILLTDGKATYDDLPGPPIQLALEAAKQVKFSGISTLVIDTEGGVFSIGLARKLAEEMDAVYTKL</sequence>
<gene>
    <name evidence="2" type="ORF">ACFO4R_01380</name>
</gene>
<reference evidence="3" key="1">
    <citation type="journal article" date="2019" name="Int. J. Syst. Evol. Microbiol.">
        <title>The Global Catalogue of Microorganisms (GCM) 10K type strain sequencing project: providing services to taxonomists for standard genome sequencing and annotation.</title>
        <authorList>
            <consortium name="The Broad Institute Genomics Platform"/>
            <consortium name="The Broad Institute Genome Sequencing Center for Infectious Disease"/>
            <person name="Wu L."/>
            <person name="Ma J."/>
        </authorList>
    </citation>
    <scope>NUCLEOTIDE SEQUENCE [LARGE SCALE GENOMIC DNA]</scope>
    <source>
        <strain evidence="3">CCUG 46385</strain>
    </source>
</reference>
<dbReference type="Gene3D" id="3.40.50.410">
    <property type="entry name" value="von Willebrand factor, type A domain"/>
    <property type="match status" value="1"/>
</dbReference>